<dbReference type="InterPro" id="IPR036097">
    <property type="entry name" value="HisK_dim/P_sf"/>
</dbReference>
<evidence type="ECO:0000256" key="12">
    <source>
        <dbReference type="SAM" id="Phobius"/>
    </source>
</evidence>
<proteinExistence type="predicted"/>
<keyword evidence="9" id="KW-0902">Two-component regulatory system</keyword>
<gene>
    <name evidence="14" type="ORF">SAMN05444584_1670</name>
</gene>
<dbReference type="PROSITE" id="PS50109">
    <property type="entry name" value="HIS_KIN"/>
    <property type="match status" value="1"/>
</dbReference>
<accession>A0A217EHP4</accession>
<evidence type="ECO:0000256" key="2">
    <source>
        <dbReference type="ARBA" id="ARBA00004141"/>
    </source>
</evidence>
<dbReference type="Gene3D" id="3.30.565.10">
    <property type="entry name" value="Histidine kinase-like ATPase, C-terminal domain"/>
    <property type="match status" value="1"/>
</dbReference>
<evidence type="ECO:0000256" key="7">
    <source>
        <dbReference type="ARBA" id="ARBA00022777"/>
    </source>
</evidence>
<dbReference type="CDD" id="cd00075">
    <property type="entry name" value="HATPase"/>
    <property type="match status" value="1"/>
</dbReference>
<dbReference type="SUPFAM" id="SSF47384">
    <property type="entry name" value="Homodimeric domain of signal transducing histidine kinase"/>
    <property type="match status" value="1"/>
</dbReference>
<evidence type="ECO:0000256" key="8">
    <source>
        <dbReference type="ARBA" id="ARBA00022989"/>
    </source>
</evidence>
<name>A0A217EHP4_9GAMM</name>
<sequence length="460" mass="52267">MKWFKTLYGQYQTYSLSTRMSLTISVFSLILLVLIGVSAYRIALEESEEMIDRQMQEMANFLEVHNQKFRSSAFDPLHRYDETDVFIDVIDQSELQPTGLTHGYLLPATTTPYFSRHKTSRGDLQIYVRPSGHRQIQVSQQVHVRVELAKELAINMLMPYLFFVPIGIYGIYRLIRRHLKPINELEQVFSKRDPLDLSDIHIDRMPAEITPAINELNYLFKRMASAQKQQQFFVANAAHELRTPLTAINLQIKLLSKIDQNAAVYQDNLNDLRLSSQRMMRLVDQLMALAKQDEMAGSQLEALSVLDAIRVAMNQLHAASYAKDMQVRVDIQAEAHDLYIMATTEAIESILLNILDNAIKYSPSLSEILIKVYLQGSEVTIEIHDSGPGIQQPDIKNIRQRFVRLEQTQHQVVGSGLGLSIVDAALKLIDGELNFSSSLLLSGLCVQLKFKRCVISSPSA</sequence>
<dbReference type="CDD" id="cd00082">
    <property type="entry name" value="HisKA"/>
    <property type="match status" value="1"/>
</dbReference>
<evidence type="ECO:0000313" key="15">
    <source>
        <dbReference type="Proteomes" id="UP000243463"/>
    </source>
</evidence>
<dbReference type="PANTHER" id="PTHR45436:SF15">
    <property type="entry name" value="SENSOR HISTIDINE KINASE CUSS"/>
    <property type="match status" value="1"/>
</dbReference>
<keyword evidence="10 12" id="KW-0472">Membrane</keyword>
<evidence type="ECO:0000256" key="3">
    <source>
        <dbReference type="ARBA" id="ARBA00012438"/>
    </source>
</evidence>
<dbReference type="SMART" id="SM00388">
    <property type="entry name" value="HisKA"/>
    <property type="match status" value="1"/>
</dbReference>
<dbReference type="SUPFAM" id="SSF55874">
    <property type="entry name" value="ATPase domain of HSP90 chaperone/DNA topoisomerase II/histidine kinase"/>
    <property type="match status" value="1"/>
</dbReference>
<dbReference type="Gene3D" id="1.10.287.130">
    <property type="match status" value="1"/>
</dbReference>
<dbReference type="GO" id="GO:0005886">
    <property type="term" value="C:plasma membrane"/>
    <property type="evidence" value="ECO:0007669"/>
    <property type="project" value="TreeGrafter"/>
</dbReference>
<evidence type="ECO:0000256" key="1">
    <source>
        <dbReference type="ARBA" id="ARBA00000085"/>
    </source>
</evidence>
<dbReference type="Pfam" id="PF02518">
    <property type="entry name" value="HATPase_c"/>
    <property type="match status" value="1"/>
</dbReference>
<evidence type="ECO:0000259" key="13">
    <source>
        <dbReference type="PROSITE" id="PS50109"/>
    </source>
</evidence>
<feature type="transmembrane region" description="Helical" evidence="12">
    <location>
        <begin position="21"/>
        <end position="43"/>
    </location>
</feature>
<dbReference type="Pfam" id="PF00512">
    <property type="entry name" value="HisKA"/>
    <property type="match status" value="1"/>
</dbReference>
<evidence type="ECO:0000256" key="10">
    <source>
        <dbReference type="ARBA" id="ARBA00023136"/>
    </source>
</evidence>
<dbReference type="InterPro" id="IPR005467">
    <property type="entry name" value="His_kinase_dom"/>
</dbReference>
<dbReference type="PANTHER" id="PTHR45436">
    <property type="entry name" value="SENSOR HISTIDINE KINASE YKOH"/>
    <property type="match status" value="1"/>
</dbReference>
<evidence type="ECO:0000256" key="6">
    <source>
        <dbReference type="ARBA" id="ARBA00022692"/>
    </source>
</evidence>
<dbReference type="InterPro" id="IPR036890">
    <property type="entry name" value="HATPase_C_sf"/>
</dbReference>
<dbReference type="EC" id="2.7.13.3" evidence="3"/>
<feature type="transmembrane region" description="Helical" evidence="12">
    <location>
        <begin position="152"/>
        <end position="172"/>
    </location>
</feature>
<keyword evidence="5" id="KW-0808">Transferase</keyword>
<dbReference type="Proteomes" id="UP000243463">
    <property type="component" value="Unassembled WGS sequence"/>
</dbReference>
<dbReference type="InterPro" id="IPR003661">
    <property type="entry name" value="HisK_dim/P_dom"/>
</dbReference>
<dbReference type="SMART" id="SM00387">
    <property type="entry name" value="HATPase_c"/>
    <property type="match status" value="1"/>
</dbReference>
<evidence type="ECO:0000256" key="4">
    <source>
        <dbReference type="ARBA" id="ARBA00022553"/>
    </source>
</evidence>
<reference evidence="15" key="1">
    <citation type="submission" date="2017-06" db="EMBL/GenBank/DDBJ databases">
        <authorList>
            <person name="Varghese N."/>
            <person name="Submissions S."/>
        </authorList>
    </citation>
    <scope>NUCLEOTIDE SEQUENCE [LARGE SCALE GENOMIC DNA]</scope>
    <source>
        <strain evidence="15">ANC 5114</strain>
    </source>
</reference>
<evidence type="ECO:0000256" key="5">
    <source>
        <dbReference type="ARBA" id="ARBA00022679"/>
    </source>
</evidence>
<keyword evidence="6 12" id="KW-0812">Transmembrane</keyword>
<evidence type="ECO:0000256" key="11">
    <source>
        <dbReference type="SAM" id="Coils"/>
    </source>
</evidence>
<evidence type="ECO:0000256" key="9">
    <source>
        <dbReference type="ARBA" id="ARBA00023012"/>
    </source>
</evidence>
<dbReference type="GO" id="GO:0000155">
    <property type="term" value="F:phosphorelay sensor kinase activity"/>
    <property type="evidence" value="ECO:0007669"/>
    <property type="project" value="InterPro"/>
</dbReference>
<keyword evidence="8 12" id="KW-1133">Transmembrane helix</keyword>
<organism evidence="14 15">
    <name type="scientific">Acinetobacter apis</name>
    <dbReference type="NCBI Taxonomy" id="1229165"/>
    <lineage>
        <taxon>Bacteria</taxon>
        <taxon>Pseudomonadati</taxon>
        <taxon>Pseudomonadota</taxon>
        <taxon>Gammaproteobacteria</taxon>
        <taxon>Moraxellales</taxon>
        <taxon>Moraxellaceae</taxon>
        <taxon>Acinetobacter</taxon>
    </lineage>
</organism>
<keyword evidence="15" id="KW-1185">Reference proteome</keyword>
<feature type="coiled-coil region" evidence="11">
    <location>
        <begin position="37"/>
        <end position="64"/>
    </location>
</feature>
<comment type="catalytic activity">
    <reaction evidence="1">
        <text>ATP + protein L-histidine = ADP + protein N-phospho-L-histidine.</text>
        <dbReference type="EC" id="2.7.13.3"/>
    </reaction>
</comment>
<dbReference type="PRINTS" id="PR00344">
    <property type="entry name" value="BCTRLSENSOR"/>
</dbReference>
<dbReference type="InterPro" id="IPR004358">
    <property type="entry name" value="Sig_transdc_His_kin-like_C"/>
</dbReference>
<comment type="subcellular location">
    <subcellularLocation>
        <location evidence="2">Membrane</location>
        <topology evidence="2">Multi-pass membrane protein</topology>
    </subcellularLocation>
</comment>
<dbReference type="AlphaFoldDB" id="A0A217EHP4"/>
<keyword evidence="7 14" id="KW-0418">Kinase</keyword>
<dbReference type="InterPro" id="IPR003594">
    <property type="entry name" value="HATPase_dom"/>
</dbReference>
<dbReference type="EMBL" id="FZLN01000003">
    <property type="protein sequence ID" value="SNQ29706.1"/>
    <property type="molecule type" value="Genomic_DNA"/>
</dbReference>
<feature type="domain" description="Histidine kinase" evidence="13">
    <location>
        <begin position="236"/>
        <end position="454"/>
    </location>
</feature>
<dbReference type="InterPro" id="IPR050428">
    <property type="entry name" value="TCS_sensor_his_kinase"/>
</dbReference>
<keyword evidence="11" id="KW-0175">Coiled coil</keyword>
<protein>
    <recommendedName>
        <fullName evidence="3">histidine kinase</fullName>
        <ecNumber evidence="3">2.7.13.3</ecNumber>
    </recommendedName>
</protein>
<evidence type="ECO:0000313" key="14">
    <source>
        <dbReference type="EMBL" id="SNQ29706.1"/>
    </source>
</evidence>
<keyword evidence="4" id="KW-0597">Phosphoprotein</keyword>